<dbReference type="Proteomes" id="UP000051096">
    <property type="component" value="Unassembled WGS sequence"/>
</dbReference>
<dbReference type="InterPro" id="IPR011990">
    <property type="entry name" value="TPR-like_helical_dom_sf"/>
</dbReference>
<name>A0A0S8GIN0_UNCW3</name>
<feature type="repeat" description="TPR" evidence="1">
    <location>
        <begin position="660"/>
        <end position="693"/>
    </location>
</feature>
<dbReference type="AlphaFoldDB" id="A0A0S8GIN0"/>
<accession>A0A0S8GIN0</accession>
<reference evidence="2 3" key="1">
    <citation type="journal article" date="2015" name="Microbiome">
        <title>Genomic resolution of linkages in carbon, nitrogen, and sulfur cycling among widespread estuary sediment bacteria.</title>
        <authorList>
            <person name="Baker B.J."/>
            <person name="Lazar C.S."/>
            <person name="Teske A.P."/>
            <person name="Dick G.J."/>
        </authorList>
    </citation>
    <scope>NUCLEOTIDE SEQUENCE [LARGE SCALE GENOMIC DNA]</scope>
    <source>
        <strain evidence="2">SM23_60</strain>
    </source>
</reference>
<dbReference type="Gene3D" id="1.25.40.10">
    <property type="entry name" value="Tetratricopeptide repeat domain"/>
    <property type="match status" value="1"/>
</dbReference>
<dbReference type="SMART" id="SM00028">
    <property type="entry name" value="TPR"/>
    <property type="match status" value="2"/>
</dbReference>
<gene>
    <name evidence="2" type="ORF">AMJ87_03410</name>
</gene>
<dbReference type="PROSITE" id="PS50005">
    <property type="entry name" value="TPR"/>
    <property type="match status" value="1"/>
</dbReference>
<comment type="caution">
    <text evidence="2">The sequence shown here is derived from an EMBL/GenBank/DDBJ whole genome shotgun (WGS) entry which is preliminary data.</text>
</comment>
<sequence>MKKFLFVVPILLAVYCGAPGVEHIITQKGGVFEFDGMRLEFSEMSVVESTAIEIEIHTKSKKTYEPGFSSLGTAFTVLPTNVSFNEPGVFSMSVDNDNTALAAQIGNGFVPLASAKVDKGVLTAQIWHGGTYELIEKPSSYGIVGHEDGERALLIVTDLYVSDYVKNLAQTLRRGGYPYPVWTFVYPGTRSIRENAEFLAQELNKLHERYGDFLLDIVSFGIGGLVTHYYVSDTTLYQHDFSSAIITVGTPFYGSAFADVQNAAKASSPYRFFYIDGLSAQADEIRPESEFIAWLSTQKGIMRGYYYEHVEENKNFASLSGKYRFDGAFAEESDGDGLVSVPATMLTPIEPVPFHFDHTALFENQRIHVAIKDFVQLYRSFTWPVLFSKVWNGKEPLSKIPETWEKEARLIYHKLADFDVLVEFNQNILNSAPENAILITNGDNDTYPAWFLQNKGIRTDVIIVNRSLLNLSDYAFFLQEHGLPLRMTRAELENVEHDYNKETKELVTKSDKLIKRLLKQQVRPVVFATTVYDPQKFGYPLKLSGMVYEIGEGEIDVEQTEKFLYRSLVHDAVSSVIIDSLTEHIQNIVANYAASSFRLAEALEEQEKYADALEALAFARRFGDTPLFYLREAAMYNKMQRFDSADSTLEALLKMENVDVKLKKEIARTYHDMGMNDKAIKLLAECLQEDPNDRESLELIKEYQEE</sequence>
<keyword evidence="1" id="KW-0802">TPR repeat</keyword>
<organism evidence="2 3">
    <name type="scientific">candidate division WOR_3 bacterium SM23_60</name>
    <dbReference type="NCBI Taxonomy" id="1703780"/>
    <lineage>
        <taxon>Bacteria</taxon>
        <taxon>Bacteria division WOR-3</taxon>
    </lineage>
</organism>
<dbReference type="EMBL" id="LJUO01000020">
    <property type="protein sequence ID" value="KPK72901.1"/>
    <property type="molecule type" value="Genomic_DNA"/>
</dbReference>
<proteinExistence type="predicted"/>
<evidence type="ECO:0000313" key="3">
    <source>
        <dbReference type="Proteomes" id="UP000051096"/>
    </source>
</evidence>
<dbReference type="InterPro" id="IPR019734">
    <property type="entry name" value="TPR_rpt"/>
</dbReference>
<evidence type="ECO:0000313" key="2">
    <source>
        <dbReference type="EMBL" id="KPK72901.1"/>
    </source>
</evidence>
<dbReference type="SUPFAM" id="SSF53474">
    <property type="entry name" value="alpha/beta-Hydrolases"/>
    <property type="match status" value="1"/>
</dbReference>
<dbReference type="InterPro" id="IPR029058">
    <property type="entry name" value="AB_hydrolase_fold"/>
</dbReference>
<protein>
    <submittedName>
        <fullName evidence="2">Uncharacterized protein</fullName>
    </submittedName>
</protein>
<dbReference type="Gene3D" id="3.40.50.1820">
    <property type="entry name" value="alpha/beta hydrolase"/>
    <property type="match status" value="1"/>
</dbReference>
<evidence type="ECO:0000256" key="1">
    <source>
        <dbReference type="PROSITE-ProRule" id="PRU00339"/>
    </source>
</evidence>
<dbReference type="SUPFAM" id="SSF48452">
    <property type="entry name" value="TPR-like"/>
    <property type="match status" value="1"/>
</dbReference>